<dbReference type="InterPro" id="IPR004873">
    <property type="entry name" value="BURP_dom"/>
</dbReference>
<keyword evidence="4" id="KW-1185">Reference proteome</keyword>
<dbReference type="Pfam" id="PF03181">
    <property type="entry name" value="BURP"/>
    <property type="match status" value="1"/>
</dbReference>
<evidence type="ECO:0000259" key="2">
    <source>
        <dbReference type="PROSITE" id="PS51277"/>
    </source>
</evidence>
<dbReference type="PANTHER" id="PTHR31236">
    <property type="entry name" value="BURP DOMAIN PROTEIN USPL1-LIKE"/>
    <property type="match status" value="1"/>
</dbReference>
<evidence type="ECO:0000256" key="1">
    <source>
        <dbReference type="SAM" id="SignalP"/>
    </source>
</evidence>
<reference evidence="4" key="1">
    <citation type="submission" date="2024-06" db="EMBL/GenBank/DDBJ databases">
        <authorList>
            <person name="Ryan C."/>
        </authorList>
    </citation>
    <scope>NUCLEOTIDE SEQUENCE [LARGE SCALE GENOMIC DNA]</scope>
</reference>
<sequence length="312" mass="32869">MHPLAVFLIFVAAGTASAAYGHPAAAGTPAARFWEKALPGTPMPEAIADLVQEDSRMCLGHFSLSVCSVERVKKAATGLFFHEEQLRVGATMTVSFSPAAVPAILPHAAAEKVPFGNLTADDVAAMFHIAPVSTMITQVDDTLRACQAPPPHSHAGGERHACAASLEDVVRAAMRTLGTVAAVGGGGVWVAASAIPRAGLPLQPYAVEAVAALDGDRRVVCHDEPYPYAVFRCHKIGVSMTKAYVISLRGLHGDPKKVAMAVICHLDTSGWNPAYPAFEMLGTKPGESSVCHFLPYANLLFRVKATSAMESF</sequence>
<feature type="signal peptide" evidence="1">
    <location>
        <begin position="1"/>
        <end position="18"/>
    </location>
</feature>
<dbReference type="Proteomes" id="UP001497457">
    <property type="component" value="Chromosome 12b"/>
</dbReference>
<feature type="chain" id="PRO_5044750448" description="BURP domain-containing protein" evidence="1">
    <location>
        <begin position="19"/>
        <end position="312"/>
    </location>
</feature>
<dbReference type="InterPro" id="IPR044816">
    <property type="entry name" value="BURP"/>
</dbReference>
<gene>
    <name evidence="3" type="ORF">URODEC1_LOCUS11593</name>
</gene>
<name>A0ABC8W9A0_9POAL</name>
<dbReference type="PROSITE" id="PS51277">
    <property type="entry name" value="BURP"/>
    <property type="match status" value="1"/>
</dbReference>
<dbReference type="SMART" id="SM01045">
    <property type="entry name" value="BURP"/>
    <property type="match status" value="1"/>
</dbReference>
<organism evidence="3 4">
    <name type="scientific">Urochloa decumbens</name>
    <dbReference type="NCBI Taxonomy" id="240449"/>
    <lineage>
        <taxon>Eukaryota</taxon>
        <taxon>Viridiplantae</taxon>
        <taxon>Streptophyta</taxon>
        <taxon>Embryophyta</taxon>
        <taxon>Tracheophyta</taxon>
        <taxon>Spermatophyta</taxon>
        <taxon>Magnoliopsida</taxon>
        <taxon>Liliopsida</taxon>
        <taxon>Poales</taxon>
        <taxon>Poaceae</taxon>
        <taxon>PACMAD clade</taxon>
        <taxon>Panicoideae</taxon>
        <taxon>Panicodae</taxon>
        <taxon>Paniceae</taxon>
        <taxon>Melinidinae</taxon>
        <taxon>Urochloa</taxon>
    </lineage>
</organism>
<feature type="domain" description="BURP" evidence="2">
    <location>
        <begin position="80"/>
        <end position="304"/>
    </location>
</feature>
<protein>
    <recommendedName>
        <fullName evidence="2">BURP domain-containing protein</fullName>
    </recommendedName>
</protein>
<accession>A0ABC8W9A0</accession>
<dbReference type="PANTHER" id="PTHR31236:SF24">
    <property type="entry name" value="BURP DOMAIN PROTEIN RD22"/>
    <property type="match status" value="1"/>
</dbReference>
<keyword evidence="1" id="KW-0732">Signal</keyword>
<reference evidence="3 4" key="2">
    <citation type="submission" date="2024-10" db="EMBL/GenBank/DDBJ databases">
        <authorList>
            <person name="Ryan C."/>
        </authorList>
    </citation>
    <scope>NUCLEOTIDE SEQUENCE [LARGE SCALE GENOMIC DNA]</scope>
</reference>
<dbReference type="EMBL" id="OZ075122">
    <property type="protein sequence ID" value="CAL4905310.1"/>
    <property type="molecule type" value="Genomic_DNA"/>
</dbReference>
<evidence type="ECO:0000313" key="3">
    <source>
        <dbReference type="EMBL" id="CAL4905310.1"/>
    </source>
</evidence>
<dbReference type="AlphaFoldDB" id="A0ABC8W9A0"/>
<proteinExistence type="predicted"/>
<evidence type="ECO:0000313" key="4">
    <source>
        <dbReference type="Proteomes" id="UP001497457"/>
    </source>
</evidence>